<dbReference type="InterPro" id="IPR018357">
    <property type="entry name" value="Hexapep_transf_CS"/>
</dbReference>
<comment type="caution">
    <text evidence="5">The sequence shown here is derived from an EMBL/GenBank/DDBJ whole genome shotgun (WGS) entry which is preliminary data.</text>
</comment>
<keyword evidence="2 5" id="KW-0808">Transferase</keyword>
<evidence type="ECO:0000256" key="1">
    <source>
        <dbReference type="ARBA" id="ARBA00007274"/>
    </source>
</evidence>
<organism evidence="5 6">
    <name type="scientific">Silvibacterium bohemicum</name>
    <dbReference type="NCBI Taxonomy" id="1577686"/>
    <lineage>
        <taxon>Bacteria</taxon>
        <taxon>Pseudomonadati</taxon>
        <taxon>Acidobacteriota</taxon>
        <taxon>Terriglobia</taxon>
        <taxon>Terriglobales</taxon>
        <taxon>Acidobacteriaceae</taxon>
        <taxon>Silvibacterium</taxon>
    </lineage>
</organism>
<accession>A0A841JUG9</accession>
<dbReference type="InterPro" id="IPR011004">
    <property type="entry name" value="Trimer_LpxA-like_sf"/>
</dbReference>
<dbReference type="GO" id="GO:0016746">
    <property type="term" value="F:acyltransferase activity"/>
    <property type="evidence" value="ECO:0007669"/>
    <property type="project" value="UniProtKB-KW"/>
</dbReference>
<dbReference type="AlphaFoldDB" id="A0A841JUG9"/>
<dbReference type="Gene3D" id="2.160.10.10">
    <property type="entry name" value="Hexapeptide repeat proteins"/>
    <property type="match status" value="1"/>
</dbReference>
<name>A0A841JUG9_9BACT</name>
<evidence type="ECO:0000256" key="4">
    <source>
        <dbReference type="ARBA" id="ARBA00023315"/>
    </source>
</evidence>
<comment type="similarity">
    <text evidence="1">Belongs to the transferase hexapeptide repeat family.</text>
</comment>
<proteinExistence type="inferred from homology"/>
<dbReference type="Proteomes" id="UP000538666">
    <property type="component" value="Unassembled WGS sequence"/>
</dbReference>
<dbReference type="Pfam" id="PF00132">
    <property type="entry name" value="Hexapep"/>
    <property type="match status" value="1"/>
</dbReference>
<dbReference type="InterPro" id="IPR050179">
    <property type="entry name" value="Trans_hexapeptide_repeat"/>
</dbReference>
<reference evidence="5 6" key="1">
    <citation type="submission" date="2020-08" db="EMBL/GenBank/DDBJ databases">
        <title>Genomic Encyclopedia of Type Strains, Phase IV (KMG-IV): sequencing the most valuable type-strain genomes for metagenomic binning, comparative biology and taxonomic classification.</title>
        <authorList>
            <person name="Goeker M."/>
        </authorList>
    </citation>
    <scope>NUCLEOTIDE SEQUENCE [LARGE SCALE GENOMIC DNA]</scope>
    <source>
        <strain evidence="5 6">DSM 103733</strain>
    </source>
</reference>
<dbReference type="OrthoDB" id="9801697at2"/>
<dbReference type="EMBL" id="JACHEK010000004">
    <property type="protein sequence ID" value="MBB6144155.1"/>
    <property type="molecule type" value="Genomic_DNA"/>
</dbReference>
<dbReference type="InterPro" id="IPR001451">
    <property type="entry name" value="Hexapep"/>
</dbReference>
<dbReference type="CDD" id="cd04647">
    <property type="entry name" value="LbH_MAT_like"/>
    <property type="match status" value="1"/>
</dbReference>
<dbReference type="SUPFAM" id="SSF51161">
    <property type="entry name" value="Trimeric LpxA-like enzymes"/>
    <property type="match status" value="1"/>
</dbReference>
<evidence type="ECO:0000256" key="3">
    <source>
        <dbReference type="ARBA" id="ARBA00022737"/>
    </source>
</evidence>
<keyword evidence="4" id="KW-0012">Acyltransferase</keyword>
<dbReference type="RefSeq" id="WP_050059177.1">
    <property type="nucleotide sequence ID" value="NZ_JACHEK010000004.1"/>
</dbReference>
<dbReference type="PANTHER" id="PTHR43300:SF11">
    <property type="entry name" value="ACETYLTRANSFERASE RV3034C-RELATED"/>
    <property type="match status" value="1"/>
</dbReference>
<dbReference type="PANTHER" id="PTHR43300">
    <property type="entry name" value="ACETYLTRANSFERASE"/>
    <property type="match status" value="1"/>
</dbReference>
<evidence type="ECO:0000256" key="2">
    <source>
        <dbReference type="ARBA" id="ARBA00022679"/>
    </source>
</evidence>
<keyword evidence="3" id="KW-0677">Repeat</keyword>
<evidence type="ECO:0000313" key="5">
    <source>
        <dbReference type="EMBL" id="MBB6144155.1"/>
    </source>
</evidence>
<keyword evidence="6" id="KW-1185">Reference proteome</keyword>
<sequence length="199" mass="21894">MIRGLIRRIAFRTGRLHGLYLRVCRPSGDEYARFLRERKTFQAQGDFCYIMPTTVFTDPKYVEIGNNVQMATCTVFGHDGSVGMLNRAYGVVLDAVGPVRLKDNVFIGHNSIIMPNVTIGPNAIVAAGALVTRDVPEGKIVSGVPAKVIGSVDALVAFRELQTKELPWADLLMTRGASAYDPELEPALMAKRLAHFFPE</sequence>
<dbReference type="PROSITE" id="PS00101">
    <property type="entry name" value="HEXAPEP_TRANSFERASES"/>
    <property type="match status" value="1"/>
</dbReference>
<evidence type="ECO:0000313" key="6">
    <source>
        <dbReference type="Proteomes" id="UP000538666"/>
    </source>
</evidence>
<protein>
    <submittedName>
        <fullName evidence="5">Carbonic anhydrase/acetyltransferase-like protein (Isoleucine patch superfamily)</fullName>
    </submittedName>
</protein>
<gene>
    <name evidence="5" type="ORF">HNQ77_002107</name>
</gene>